<protein>
    <recommendedName>
        <fullName evidence="4">CCHC-type domain-containing protein</fullName>
    </recommendedName>
</protein>
<evidence type="ECO:0000256" key="1">
    <source>
        <dbReference type="PROSITE-ProRule" id="PRU00047"/>
    </source>
</evidence>
<name>A0A699QM86_TANCI</name>
<keyword evidence="1" id="KW-0479">Metal-binding</keyword>
<feature type="domain" description="CCHC-type" evidence="4">
    <location>
        <begin position="90"/>
        <end position="105"/>
    </location>
</feature>
<evidence type="ECO:0000256" key="3">
    <source>
        <dbReference type="SAM" id="MobiDB-lite"/>
    </source>
</evidence>
<dbReference type="AlphaFoldDB" id="A0A699QM86"/>
<dbReference type="Gene3D" id="4.10.60.10">
    <property type="entry name" value="Zinc finger, CCHC-type"/>
    <property type="match status" value="1"/>
</dbReference>
<gene>
    <name evidence="5" type="ORF">Tci_837611</name>
</gene>
<keyword evidence="1" id="KW-0863">Zinc-finger</keyword>
<proteinExistence type="predicted"/>
<reference evidence="5" key="1">
    <citation type="journal article" date="2019" name="Sci. Rep.">
        <title>Draft genome of Tanacetum cinerariifolium, the natural source of mosquito coil.</title>
        <authorList>
            <person name="Yamashiro T."/>
            <person name="Shiraishi A."/>
            <person name="Satake H."/>
            <person name="Nakayama K."/>
        </authorList>
    </citation>
    <scope>NUCLEOTIDE SEQUENCE</scope>
</reference>
<evidence type="ECO:0000313" key="5">
    <source>
        <dbReference type="EMBL" id="GFC65641.1"/>
    </source>
</evidence>
<dbReference type="PROSITE" id="PS50158">
    <property type="entry name" value="ZF_CCHC"/>
    <property type="match status" value="1"/>
</dbReference>
<keyword evidence="1" id="KW-0862">Zinc</keyword>
<feature type="coiled-coil region" evidence="2">
    <location>
        <begin position="241"/>
        <end position="268"/>
    </location>
</feature>
<dbReference type="SUPFAM" id="SSF57756">
    <property type="entry name" value="Retrovirus zinc finger-like domains"/>
    <property type="match status" value="1"/>
</dbReference>
<keyword evidence="2" id="KW-0175">Coiled coil</keyword>
<evidence type="ECO:0000256" key="2">
    <source>
        <dbReference type="SAM" id="Coils"/>
    </source>
</evidence>
<dbReference type="InterPro" id="IPR001878">
    <property type="entry name" value="Znf_CCHC"/>
</dbReference>
<comment type="caution">
    <text evidence="5">The sequence shown here is derived from an EMBL/GenBank/DDBJ whole genome shotgun (WGS) entry which is preliminary data.</text>
</comment>
<dbReference type="EMBL" id="BKCJ011007582">
    <property type="protein sequence ID" value="GFC65641.1"/>
    <property type="molecule type" value="Genomic_DNA"/>
</dbReference>
<accession>A0A699QM86</accession>
<organism evidence="5">
    <name type="scientific">Tanacetum cinerariifolium</name>
    <name type="common">Dalmatian daisy</name>
    <name type="synonym">Chrysanthemum cinerariifolium</name>
    <dbReference type="NCBI Taxonomy" id="118510"/>
    <lineage>
        <taxon>Eukaryota</taxon>
        <taxon>Viridiplantae</taxon>
        <taxon>Streptophyta</taxon>
        <taxon>Embryophyta</taxon>
        <taxon>Tracheophyta</taxon>
        <taxon>Spermatophyta</taxon>
        <taxon>Magnoliopsida</taxon>
        <taxon>eudicotyledons</taxon>
        <taxon>Gunneridae</taxon>
        <taxon>Pentapetalae</taxon>
        <taxon>asterids</taxon>
        <taxon>campanulids</taxon>
        <taxon>Asterales</taxon>
        <taxon>Asteraceae</taxon>
        <taxon>Asteroideae</taxon>
        <taxon>Anthemideae</taxon>
        <taxon>Anthemidinae</taxon>
        <taxon>Tanacetum</taxon>
    </lineage>
</organism>
<evidence type="ECO:0000259" key="4">
    <source>
        <dbReference type="PROSITE" id="PS50158"/>
    </source>
</evidence>
<feature type="non-terminal residue" evidence="5">
    <location>
        <position position="1"/>
    </location>
</feature>
<feature type="compositionally biased region" description="Polar residues" evidence="3">
    <location>
        <begin position="1"/>
        <end position="30"/>
    </location>
</feature>
<sequence length="269" mass="31031">LVAQQQPVYHPQTHPTHYKQNFSTRSQQDATRNREKAIVNSPQLIYDQEPSMVDDDDEINARYKSQRSGNVAGARETVGSSMVQKSRIQCCNCKEFGHVAKECQKPKRAKDAAYHRKKMLLCKQEEAGIQLNAEQADWKDDTDDQELEAHYMYMAKVQEISLDVVDSGPIFDTEPEQKVQNDDHYDMFAIDCQHLEQSESVHKTYLIEQDAQNVINESVDMNYDSEQIDQNDEDADLAKERKLLASLIEKLKCEIDETKNHNKFLETSN</sequence>
<feature type="region of interest" description="Disordered" evidence="3">
    <location>
        <begin position="1"/>
        <end position="33"/>
    </location>
</feature>
<feature type="non-terminal residue" evidence="5">
    <location>
        <position position="269"/>
    </location>
</feature>
<dbReference type="GO" id="GO:0003676">
    <property type="term" value="F:nucleic acid binding"/>
    <property type="evidence" value="ECO:0007669"/>
    <property type="project" value="InterPro"/>
</dbReference>
<dbReference type="InterPro" id="IPR036875">
    <property type="entry name" value="Znf_CCHC_sf"/>
</dbReference>
<dbReference type="GO" id="GO:0008270">
    <property type="term" value="F:zinc ion binding"/>
    <property type="evidence" value="ECO:0007669"/>
    <property type="project" value="UniProtKB-KW"/>
</dbReference>